<evidence type="ECO:0000256" key="3">
    <source>
        <dbReference type="ARBA" id="ARBA00022969"/>
    </source>
</evidence>
<proteinExistence type="evidence at transcript level"/>
<dbReference type="AlphaFoldDB" id="A0A285D2G8"/>
<keyword evidence="6" id="KW-1185">Reference proteome</keyword>
<dbReference type="Pfam" id="PF08141">
    <property type="entry name" value="SspH"/>
    <property type="match status" value="1"/>
</dbReference>
<protein>
    <recommendedName>
        <fullName evidence="4">Small, acid-soluble spore protein H</fullName>
        <shortName evidence="4">SASP H</shortName>
    </recommendedName>
</protein>
<dbReference type="GO" id="GO:0030436">
    <property type="term" value="P:asexual sporulation"/>
    <property type="evidence" value="ECO:0007669"/>
    <property type="project" value="UniProtKB-UniRule"/>
</dbReference>
<comment type="similarity">
    <text evidence="2 4">Belongs to the SspH family.</text>
</comment>
<dbReference type="GO" id="GO:0030435">
    <property type="term" value="P:sporulation resulting in formation of a cellular spore"/>
    <property type="evidence" value="ECO:0007669"/>
    <property type="project" value="UniProtKB-KW"/>
</dbReference>
<name>A0A285D2G8_9BACI</name>
<dbReference type="OrthoDB" id="1683648at2"/>
<reference evidence="5 6" key="1">
    <citation type="submission" date="2017-08" db="EMBL/GenBank/DDBJ databases">
        <authorList>
            <person name="de Groot N.N."/>
        </authorList>
    </citation>
    <scope>NUCLEOTIDE SEQUENCE [LARGE SCALE GENOMIC DNA]</scope>
    <source>
        <strain evidence="5 6">JC228</strain>
    </source>
</reference>
<accession>A0A285D2G8</accession>
<evidence type="ECO:0000313" key="5">
    <source>
        <dbReference type="EMBL" id="SNX74010.1"/>
    </source>
</evidence>
<evidence type="ECO:0000256" key="1">
    <source>
        <dbReference type="ARBA" id="ARBA00004288"/>
    </source>
</evidence>
<gene>
    <name evidence="4" type="primary">sspH</name>
    <name evidence="5" type="ORF">SAMN05877753_10898</name>
</gene>
<organism evidence="5 6">
    <name type="scientific">Bacillus oleivorans</name>
    <dbReference type="NCBI Taxonomy" id="1448271"/>
    <lineage>
        <taxon>Bacteria</taxon>
        <taxon>Bacillati</taxon>
        <taxon>Bacillota</taxon>
        <taxon>Bacilli</taxon>
        <taxon>Bacillales</taxon>
        <taxon>Bacillaceae</taxon>
        <taxon>Bacillus</taxon>
    </lineage>
</organism>
<dbReference type="InterPro" id="IPR012610">
    <property type="entry name" value="SASP_SspH"/>
</dbReference>
<dbReference type="GO" id="GO:0042601">
    <property type="term" value="C:endospore-forming forespore"/>
    <property type="evidence" value="ECO:0007669"/>
    <property type="project" value="InterPro"/>
</dbReference>
<comment type="induction">
    <text evidence="4">Expressed only in the forespore compartment of sporulating cells.</text>
</comment>
<dbReference type="HAMAP" id="MF_00667">
    <property type="entry name" value="SspH"/>
    <property type="match status" value="1"/>
</dbReference>
<comment type="subcellular location">
    <subcellularLocation>
        <location evidence="1 4">Spore core</location>
    </subcellularLocation>
</comment>
<evidence type="ECO:0000313" key="6">
    <source>
        <dbReference type="Proteomes" id="UP000219546"/>
    </source>
</evidence>
<dbReference type="NCBIfam" id="TIGR02861">
    <property type="entry name" value="SASP_H"/>
    <property type="match status" value="1"/>
</dbReference>
<dbReference type="RefSeq" id="WP_097159736.1">
    <property type="nucleotide sequence ID" value="NZ_JBEPMQ010000008.1"/>
</dbReference>
<sequence>MDKLRAQQIAESGDMKKVTYNGTFVYIQHVDEKGETARVYPLDDPSQEVTVSLNELHEE</sequence>
<evidence type="ECO:0000256" key="4">
    <source>
        <dbReference type="HAMAP-Rule" id="MF_00667"/>
    </source>
</evidence>
<evidence type="ECO:0000256" key="2">
    <source>
        <dbReference type="ARBA" id="ARBA00006573"/>
    </source>
</evidence>
<keyword evidence="3 4" id="KW-0749">Sporulation</keyword>
<dbReference type="Proteomes" id="UP000219546">
    <property type="component" value="Unassembled WGS sequence"/>
</dbReference>
<dbReference type="EMBL" id="OAOP01000008">
    <property type="protein sequence ID" value="SNX74010.1"/>
    <property type="molecule type" value="Genomic_DNA"/>
</dbReference>